<keyword evidence="8" id="KW-1185">Reference proteome</keyword>
<dbReference type="InterPro" id="IPR016695">
    <property type="entry name" value="Pur_nucleotidase"/>
</dbReference>
<protein>
    <recommendedName>
        <fullName evidence="9">5'-nucleotidase domain-containing protein 3</fullName>
    </recommendedName>
</protein>
<dbReference type="GO" id="GO:0046872">
    <property type="term" value="F:metal ion binding"/>
    <property type="evidence" value="ECO:0007669"/>
    <property type="project" value="UniProtKB-KW"/>
</dbReference>
<proteinExistence type="inferred from homology"/>
<dbReference type="InterPro" id="IPR023214">
    <property type="entry name" value="HAD_sf"/>
</dbReference>
<dbReference type="PANTHER" id="PTHR12103:SF12">
    <property type="entry name" value="FI20020P1"/>
    <property type="match status" value="1"/>
</dbReference>
<dbReference type="Proteomes" id="UP001347796">
    <property type="component" value="Unassembled WGS sequence"/>
</dbReference>
<dbReference type="PANTHER" id="PTHR12103">
    <property type="entry name" value="5'-NUCLEOTIDASE DOMAIN-CONTAINING"/>
    <property type="match status" value="1"/>
</dbReference>
<evidence type="ECO:0000256" key="5">
    <source>
        <dbReference type="PIRSR" id="PIRSR017434-1"/>
    </source>
</evidence>
<evidence type="ECO:0000256" key="4">
    <source>
        <dbReference type="ARBA" id="ARBA00022842"/>
    </source>
</evidence>
<evidence type="ECO:0008006" key="9">
    <source>
        <dbReference type="Google" id="ProtNLM"/>
    </source>
</evidence>
<dbReference type="Pfam" id="PF05761">
    <property type="entry name" value="5_nucleotid"/>
    <property type="match status" value="1"/>
</dbReference>
<dbReference type="Gene3D" id="3.40.50.1000">
    <property type="entry name" value="HAD superfamily/HAD-like"/>
    <property type="match status" value="1"/>
</dbReference>
<dbReference type="InterPro" id="IPR008380">
    <property type="entry name" value="HAD-SF_hydro_IG_5-nucl"/>
</dbReference>
<comment type="cofactor">
    <cofactor evidence="6">
        <name>Mg(2+)</name>
        <dbReference type="ChEBI" id="CHEBI:18420"/>
    </cofactor>
    <text evidence="6">Binds 1 Mg(2+) ion per subunit.</text>
</comment>
<evidence type="ECO:0000256" key="2">
    <source>
        <dbReference type="ARBA" id="ARBA00022723"/>
    </source>
</evidence>
<dbReference type="PIRSF" id="PIRSF017434">
    <property type="entry name" value="Purine_5'-nucleotidase"/>
    <property type="match status" value="1"/>
</dbReference>
<dbReference type="NCBIfam" id="TIGR02244">
    <property type="entry name" value="HAD-IG-Ncltidse"/>
    <property type="match status" value="1"/>
</dbReference>
<reference evidence="7 8" key="1">
    <citation type="submission" date="2024-01" db="EMBL/GenBank/DDBJ databases">
        <title>The genome of the rayed Mediterranean limpet Patella caerulea (Linnaeus, 1758).</title>
        <authorList>
            <person name="Anh-Thu Weber A."/>
            <person name="Halstead-Nussloch G."/>
        </authorList>
    </citation>
    <scope>NUCLEOTIDE SEQUENCE [LARGE SCALE GENOMIC DNA]</scope>
    <source>
        <strain evidence="7">AATW-2023a</strain>
        <tissue evidence="7">Whole specimen</tissue>
    </source>
</reference>
<dbReference type="EMBL" id="JAZGQO010000018">
    <property type="protein sequence ID" value="KAK6167228.1"/>
    <property type="molecule type" value="Genomic_DNA"/>
</dbReference>
<name>A0AAN8G3P9_PATCE</name>
<feature type="binding site" evidence="6">
    <location>
        <position position="30"/>
    </location>
    <ligand>
        <name>GMP</name>
        <dbReference type="ChEBI" id="CHEBI:58115"/>
    </ligand>
</feature>
<feature type="binding site" evidence="6">
    <location>
        <position position="28"/>
    </location>
    <ligand>
        <name>Mg(2+)</name>
        <dbReference type="ChEBI" id="CHEBI:18420"/>
    </ligand>
</feature>
<evidence type="ECO:0000256" key="6">
    <source>
        <dbReference type="PIRSR" id="PIRSR017434-2"/>
    </source>
</evidence>
<sequence length="453" mass="52829">MKATEIQPEAIFANNELNLGDIDVYGFDYDYTLAAYNTELHDVIYRLGQQTLIEKYKYPENILKLKYNPDWAIRGLHYDVRKGLLMKLDSFHNIQLGTVYRGLKSVSDREVKSLYNGTHVSLDNMNTFYGQGPMHQLVDLFALPEVALISDITEYLLLNNINYDPEYVFYDVRNAIHAIHSSGILHQKIMENLEIFLQKCDKTKFLLERLRLSGKKLFLITNSGYAFVDAGLKYMIGEDWGDMFDVIIVNARKPKFFNETSRPFRQFDVASNKQSWASVQSLQKGHIYQQGNFSRLKEMTGWYGGKVLYFGDHVYSDLADPSLKHGWRTAAIIPELKGEIEKLNQPDYQYQVKWLVTLQNLIEDSQHQISPGSKALIEEWLAERDEIRDFTKAKFNPRFGSLFRTYHNPTYFSRRLGRFADLYMSSLVNLLHYSVDHTFYPRRSLLPHEPNPF</sequence>
<comment type="caution">
    <text evidence="7">The sequence shown here is derived from an EMBL/GenBank/DDBJ whole genome shotgun (WGS) entry which is preliminary data.</text>
</comment>
<dbReference type="SUPFAM" id="SSF56784">
    <property type="entry name" value="HAD-like"/>
    <property type="match status" value="1"/>
</dbReference>
<evidence type="ECO:0000256" key="1">
    <source>
        <dbReference type="ARBA" id="ARBA00009589"/>
    </source>
</evidence>
<organism evidence="7 8">
    <name type="scientific">Patella caerulea</name>
    <name type="common">Rayed Mediterranean limpet</name>
    <dbReference type="NCBI Taxonomy" id="87958"/>
    <lineage>
        <taxon>Eukaryota</taxon>
        <taxon>Metazoa</taxon>
        <taxon>Spiralia</taxon>
        <taxon>Lophotrochozoa</taxon>
        <taxon>Mollusca</taxon>
        <taxon>Gastropoda</taxon>
        <taxon>Patellogastropoda</taxon>
        <taxon>Patelloidea</taxon>
        <taxon>Patellidae</taxon>
        <taxon>Patella</taxon>
    </lineage>
</organism>
<keyword evidence="3" id="KW-0378">Hydrolase</keyword>
<feature type="active site" description="Nucleophile" evidence="5">
    <location>
        <position position="28"/>
    </location>
</feature>
<dbReference type="AlphaFoldDB" id="A0AAN8G3P9"/>
<evidence type="ECO:0000313" key="8">
    <source>
        <dbReference type="Proteomes" id="UP001347796"/>
    </source>
</evidence>
<evidence type="ECO:0000256" key="3">
    <source>
        <dbReference type="ARBA" id="ARBA00022801"/>
    </source>
</evidence>
<evidence type="ECO:0000313" key="7">
    <source>
        <dbReference type="EMBL" id="KAK6167228.1"/>
    </source>
</evidence>
<comment type="similarity">
    <text evidence="1">Belongs to the 5'(3')-deoxyribonucleotidase family.</text>
</comment>
<dbReference type="GO" id="GO:0008253">
    <property type="term" value="F:5'-nucleotidase activity"/>
    <property type="evidence" value="ECO:0007669"/>
    <property type="project" value="TreeGrafter"/>
</dbReference>
<keyword evidence="2 6" id="KW-0479">Metal-binding</keyword>
<accession>A0AAN8G3P9</accession>
<feature type="active site" description="Proton donor" evidence="5">
    <location>
        <position position="30"/>
    </location>
</feature>
<feature type="binding site" evidence="6">
    <location>
        <position position="312"/>
    </location>
    <ligand>
        <name>Mg(2+)</name>
        <dbReference type="ChEBI" id="CHEBI:18420"/>
    </ligand>
</feature>
<gene>
    <name evidence="7" type="ORF">SNE40_021312</name>
</gene>
<keyword evidence="4 6" id="KW-0460">Magnesium</keyword>
<dbReference type="InterPro" id="IPR036412">
    <property type="entry name" value="HAD-like_sf"/>
</dbReference>